<dbReference type="RefSeq" id="WP_331255868.1">
    <property type="nucleotide sequence ID" value="NZ_CP133270.1"/>
</dbReference>
<evidence type="ECO:0000313" key="2">
    <source>
        <dbReference type="EMBL" id="WVX67073.1"/>
    </source>
</evidence>
<sequence>MKITHILSALTALTLTSPSLSAANPCVKPALEFQDLCGYLDRYISALRTLETLIKSEISSEEKVVFEKEVANWSNQIQAEIRVKIPENEKGKQQNKIASDYAKRIQGLSKKYQGPLTERLFKQLAQPRKYREDINKLFSFLASNDFENPFPTPANLLLIDSFVSLGEGQFFFEHYTMFGANQGNWIPYRVDTAKKTIIQMTWEECDKDTIKLGATKGEDPGICGYPDYNTTTKKIVNFCKMGCMGSNGIQTTYEISGNALKFVSALSKDNCDGKPFKDGAKPICQKK</sequence>
<gene>
    <name evidence="2" type="ORF">Bealeia1_01270</name>
</gene>
<evidence type="ECO:0000256" key="1">
    <source>
        <dbReference type="SAM" id="SignalP"/>
    </source>
</evidence>
<proteinExistence type="predicted"/>
<feature type="signal peptide" evidence="1">
    <location>
        <begin position="1"/>
        <end position="22"/>
    </location>
</feature>
<keyword evidence="3" id="KW-1185">Reference proteome</keyword>
<evidence type="ECO:0008006" key="4">
    <source>
        <dbReference type="Google" id="ProtNLM"/>
    </source>
</evidence>
<organism evidence="2 3">
    <name type="scientific">Candidatus Bealeia paramacronuclearis</name>
    <dbReference type="NCBI Taxonomy" id="1921001"/>
    <lineage>
        <taxon>Bacteria</taxon>
        <taxon>Pseudomonadati</taxon>
        <taxon>Pseudomonadota</taxon>
        <taxon>Alphaproteobacteria</taxon>
        <taxon>Holosporales</taxon>
        <taxon>Holosporaceae</taxon>
        <taxon>Candidatus Bealeia</taxon>
    </lineage>
</organism>
<reference evidence="2 3" key="1">
    <citation type="journal article" date="2024" name="Environ. Microbiol.">
        <title>Novel evolutionary insights on the interactions of the Holosporales (Alphaproteobacteria) with eukaryotic hosts from comparative genomics.</title>
        <authorList>
            <person name="Giovannini M."/>
            <person name="Petroni G."/>
            <person name="Castelli M."/>
        </authorList>
    </citation>
    <scope>NUCLEOTIDE SEQUENCE [LARGE SCALE GENOMIC DNA]</scope>
    <source>
        <strain evidence="2 3">US_Bl 15I1</strain>
    </source>
</reference>
<name>A0ABZ2C412_9PROT</name>
<dbReference type="Proteomes" id="UP001330434">
    <property type="component" value="Chromosome"/>
</dbReference>
<accession>A0ABZ2C412</accession>
<dbReference type="EMBL" id="CP133270">
    <property type="protein sequence ID" value="WVX67073.1"/>
    <property type="molecule type" value="Genomic_DNA"/>
</dbReference>
<keyword evidence="1" id="KW-0732">Signal</keyword>
<evidence type="ECO:0000313" key="3">
    <source>
        <dbReference type="Proteomes" id="UP001330434"/>
    </source>
</evidence>
<feature type="chain" id="PRO_5047078465" description="DUF1311 domain-containing protein" evidence="1">
    <location>
        <begin position="23"/>
        <end position="287"/>
    </location>
</feature>
<protein>
    <recommendedName>
        <fullName evidence="4">DUF1311 domain-containing protein</fullName>
    </recommendedName>
</protein>